<sequence length="215" mass="21870">MGLFSTKKSSNTNTSTNTTYNDNRQVNDAGGGIAGSGNAWDSSTNWVDASQTSWTQNTDNSNRSRNNWTDNSTTHVQTIDAGQTEAARQIALAAITAARDSSQGATSAAARAQEAAIASGERSTRGALDLAQTSTAAAFRSSTEAMGWAGERFDQLAGLTGDLLKASSRNADSAAANVAGAYSAAASQANGNKTLTIAALAAVGLVAVVVAMKKG</sequence>
<proteinExistence type="predicted"/>
<feature type="transmembrane region" description="Helical" evidence="2">
    <location>
        <begin position="195"/>
        <end position="212"/>
    </location>
</feature>
<dbReference type="EMBL" id="SNXE01000004">
    <property type="protein sequence ID" value="TDP09574.1"/>
    <property type="molecule type" value="Genomic_DNA"/>
</dbReference>
<feature type="region of interest" description="Disordered" evidence="1">
    <location>
        <begin position="1"/>
        <end position="44"/>
    </location>
</feature>
<keyword evidence="2" id="KW-0812">Transmembrane</keyword>
<keyword evidence="2" id="KW-0472">Membrane</keyword>
<accession>A0A4V3CJH5</accession>
<dbReference type="RefSeq" id="WP_133603555.1">
    <property type="nucleotide sequence ID" value="NZ_JAUFPJ010000004.1"/>
</dbReference>
<evidence type="ECO:0000256" key="2">
    <source>
        <dbReference type="SAM" id="Phobius"/>
    </source>
</evidence>
<reference evidence="3 4" key="1">
    <citation type="submission" date="2019-03" db="EMBL/GenBank/DDBJ databases">
        <title>Genomic Encyclopedia of Type Strains, Phase IV (KMG-IV): sequencing the most valuable type-strain genomes for metagenomic binning, comparative biology and taxonomic classification.</title>
        <authorList>
            <person name="Goeker M."/>
        </authorList>
    </citation>
    <scope>NUCLEOTIDE SEQUENCE [LARGE SCALE GENOMIC DNA]</scope>
    <source>
        <strain evidence="3 4">DSM 25082</strain>
    </source>
</reference>
<name>A0A4V3CJH5_9BURK</name>
<feature type="region of interest" description="Disordered" evidence="1">
    <location>
        <begin position="53"/>
        <end position="72"/>
    </location>
</feature>
<gene>
    <name evidence="3" type="ORF">DFR39_104135</name>
</gene>
<feature type="compositionally biased region" description="Low complexity" evidence="1">
    <location>
        <begin position="1"/>
        <end position="19"/>
    </location>
</feature>
<dbReference type="OrthoDB" id="9898468at2"/>
<protein>
    <submittedName>
        <fullName evidence="3">Uncharacterized protein</fullName>
    </submittedName>
</protein>
<comment type="caution">
    <text evidence="3">The sequence shown here is derived from an EMBL/GenBank/DDBJ whole genome shotgun (WGS) entry which is preliminary data.</text>
</comment>
<evidence type="ECO:0000256" key="1">
    <source>
        <dbReference type="SAM" id="MobiDB-lite"/>
    </source>
</evidence>
<keyword evidence="4" id="KW-1185">Reference proteome</keyword>
<organism evidence="3 4">
    <name type="scientific">Roseateles asaccharophilus</name>
    <dbReference type="NCBI Taxonomy" id="582607"/>
    <lineage>
        <taxon>Bacteria</taxon>
        <taxon>Pseudomonadati</taxon>
        <taxon>Pseudomonadota</taxon>
        <taxon>Betaproteobacteria</taxon>
        <taxon>Burkholderiales</taxon>
        <taxon>Sphaerotilaceae</taxon>
        <taxon>Roseateles</taxon>
    </lineage>
</organism>
<keyword evidence="2" id="KW-1133">Transmembrane helix</keyword>
<evidence type="ECO:0000313" key="3">
    <source>
        <dbReference type="EMBL" id="TDP09574.1"/>
    </source>
</evidence>
<dbReference type="Proteomes" id="UP000295357">
    <property type="component" value="Unassembled WGS sequence"/>
</dbReference>
<dbReference type="AlphaFoldDB" id="A0A4V3CJH5"/>
<evidence type="ECO:0000313" key="4">
    <source>
        <dbReference type="Proteomes" id="UP000295357"/>
    </source>
</evidence>